<proteinExistence type="predicted"/>
<protein>
    <submittedName>
        <fullName evidence="1">28221_t:CDS:1</fullName>
    </submittedName>
</protein>
<gene>
    <name evidence="1" type="ORF">GMARGA_LOCUS38788</name>
</gene>
<feature type="non-terminal residue" evidence="1">
    <location>
        <position position="1"/>
    </location>
</feature>
<dbReference type="EMBL" id="CAJVQB010088633">
    <property type="protein sequence ID" value="CAG8847657.1"/>
    <property type="molecule type" value="Genomic_DNA"/>
</dbReference>
<name>A0ABN7X4F5_GIGMA</name>
<accession>A0ABN7X4F5</accession>
<evidence type="ECO:0000313" key="2">
    <source>
        <dbReference type="Proteomes" id="UP000789901"/>
    </source>
</evidence>
<reference evidence="1 2" key="1">
    <citation type="submission" date="2021-06" db="EMBL/GenBank/DDBJ databases">
        <authorList>
            <person name="Kallberg Y."/>
            <person name="Tangrot J."/>
            <person name="Rosling A."/>
        </authorList>
    </citation>
    <scope>NUCLEOTIDE SEQUENCE [LARGE SCALE GENOMIC DNA]</scope>
    <source>
        <strain evidence="1 2">120-4 pot B 10/14</strain>
    </source>
</reference>
<comment type="caution">
    <text evidence="1">The sequence shown here is derived from an EMBL/GenBank/DDBJ whole genome shotgun (WGS) entry which is preliminary data.</text>
</comment>
<dbReference type="Proteomes" id="UP000789901">
    <property type="component" value="Unassembled WGS sequence"/>
</dbReference>
<sequence>INYRRGTSNSPYNIGTYSAIQKLAPYKSLIPKLNIINNNGSV</sequence>
<organism evidence="1 2">
    <name type="scientific">Gigaspora margarita</name>
    <dbReference type="NCBI Taxonomy" id="4874"/>
    <lineage>
        <taxon>Eukaryota</taxon>
        <taxon>Fungi</taxon>
        <taxon>Fungi incertae sedis</taxon>
        <taxon>Mucoromycota</taxon>
        <taxon>Glomeromycotina</taxon>
        <taxon>Glomeromycetes</taxon>
        <taxon>Diversisporales</taxon>
        <taxon>Gigasporaceae</taxon>
        <taxon>Gigaspora</taxon>
    </lineage>
</organism>
<evidence type="ECO:0000313" key="1">
    <source>
        <dbReference type="EMBL" id="CAG8847657.1"/>
    </source>
</evidence>
<keyword evidence="2" id="KW-1185">Reference proteome</keyword>